<dbReference type="InterPro" id="IPR036291">
    <property type="entry name" value="NAD(P)-bd_dom_sf"/>
</dbReference>
<dbReference type="CDD" id="cd08278">
    <property type="entry name" value="benzyl_alcohol_DH"/>
    <property type="match status" value="1"/>
</dbReference>
<comment type="similarity">
    <text evidence="6">Belongs to the zinc-containing alcohol dehydrogenase family.</text>
</comment>
<dbReference type="RefSeq" id="WP_034081823.1">
    <property type="nucleotide sequence ID" value="NZ_CP020560.1"/>
</dbReference>
<dbReference type="GO" id="GO:0046294">
    <property type="term" value="P:formaldehyde catabolic process"/>
    <property type="evidence" value="ECO:0007669"/>
    <property type="project" value="TreeGrafter"/>
</dbReference>
<dbReference type="EC" id="1.1.1.90" evidence="8"/>
<dbReference type="PANTHER" id="PTHR43880">
    <property type="entry name" value="ALCOHOL DEHYDROGENASE"/>
    <property type="match status" value="1"/>
</dbReference>
<gene>
    <name evidence="8" type="ORF">CSB93_5720</name>
</gene>
<sequence length="370" mass="38814">MKVTSAVAVRSDDVLQILPLELDPPGFNEVMVRIVATGICHTDIAVRDELVDVPMPVVLGHEGAGVVECVGPGVEHLQPGDHVVLSLASCGTCRKCASGLPTYCESHAALNWAACRSNATTCLHELDSGKDVHSHFFGQSSFSNYATVNVSSAVKVDPKAPLEYLGPFACGIMTGAGAVLNTLSPRPGSTLVVFGLGAVGLAAVMAARVAGCGHIVAVDIKDNRLALAKQVGATHCLNPKTDDLTALLGELTQGRGADYAVEAAGNTGVMQSAIACLAENGQCALTGVVKEHTTIPLDVMHVMRGRHIKGTIMGDAAPREFIPQLIELFLQGRFPVDALVRFYPIDEINQAIEDSLSGATIKAVIQMRHP</sequence>
<evidence type="ECO:0000256" key="5">
    <source>
        <dbReference type="ARBA" id="ARBA00023027"/>
    </source>
</evidence>
<keyword evidence="5" id="KW-0520">NAD</keyword>
<dbReference type="InterPro" id="IPR013154">
    <property type="entry name" value="ADH-like_N"/>
</dbReference>
<keyword evidence="2 6" id="KW-0479">Metal-binding</keyword>
<dbReference type="InterPro" id="IPR011032">
    <property type="entry name" value="GroES-like_sf"/>
</dbReference>
<dbReference type="GO" id="GO:0005829">
    <property type="term" value="C:cytosol"/>
    <property type="evidence" value="ECO:0007669"/>
    <property type="project" value="TreeGrafter"/>
</dbReference>
<reference evidence="8 9" key="1">
    <citation type="submission" date="2018-02" db="EMBL/GenBank/DDBJ databases">
        <title>FDA/CDC Antimicrobial Resistant Isolate Bank Genome Sequencing.</title>
        <authorList>
            <person name="Benahmed F.H."/>
            <person name="Lutgring J.D."/>
            <person name="Yoo B."/>
            <person name="Machado M."/>
            <person name="Brown A."/>
            <person name="McAllister G."/>
            <person name="Perry A."/>
            <person name="Halpin A.L."/>
            <person name="Vavikolanu K."/>
            <person name="Ott S."/>
            <person name="Zhao X."/>
            <person name="Tallon L.J."/>
            <person name="Sadzewicz L."/>
            <person name="Aluvathingal J."/>
            <person name="Nadendla S."/>
            <person name="Voskania-kordi A."/>
            <person name="Simonyan V."/>
            <person name="Patel J."/>
            <person name="Shawar R.M."/>
        </authorList>
    </citation>
    <scope>NUCLEOTIDE SEQUENCE [LARGE SCALE GENOMIC DNA]</scope>
    <source>
        <strain evidence="8 9">AR_0356</strain>
    </source>
</reference>
<dbReference type="Proteomes" id="UP000238390">
    <property type="component" value="Chromosome"/>
</dbReference>
<dbReference type="Gene3D" id="3.90.180.10">
    <property type="entry name" value="Medium-chain alcohol dehydrogenases, catalytic domain"/>
    <property type="match status" value="1"/>
</dbReference>
<dbReference type="Pfam" id="PF00107">
    <property type="entry name" value="ADH_zinc_N"/>
    <property type="match status" value="1"/>
</dbReference>
<evidence type="ECO:0000256" key="2">
    <source>
        <dbReference type="ARBA" id="ARBA00022723"/>
    </source>
</evidence>
<feature type="domain" description="Enoyl reductase (ER)" evidence="7">
    <location>
        <begin position="10"/>
        <end position="365"/>
    </location>
</feature>
<organism evidence="8 9">
    <name type="scientific">Pseudomonas paraeruginosa</name>
    <dbReference type="NCBI Taxonomy" id="2994495"/>
    <lineage>
        <taxon>Bacteria</taxon>
        <taxon>Pseudomonadati</taxon>
        <taxon>Pseudomonadota</taxon>
        <taxon>Gammaproteobacteria</taxon>
        <taxon>Pseudomonadales</taxon>
        <taxon>Pseudomonadaceae</taxon>
        <taxon>Pseudomonas</taxon>
    </lineage>
</organism>
<dbReference type="GO" id="GO:0018456">
    <property type="term" value="F:aryl-alcohol dehydrogenase (NAD+) activity"/>
    <property type="evidence" value="ECO:0007669"/>
    <property type="project" value="UniProtKB-EC"/>
</dbReference>
<evidence type="ECO:0000313" key="9">
    <source>
        <dbReference type="Proteomes" id="UP000238390"/>
    </source>
</evidence>
<dbReference type="InterPro" id="IPR002328">
    <property type="entry name" value="ADH_Zn_CS"/>
</dbReference>
<evidence type="ECO:0000256" key="4">
    <source>
        <dbReference type="ARBA" id="ARBA00023002"/>
    </source>
</evidence>
<name>A0A2R3IWJ7_9PSED</name>
<dbReference type="GO" id="GO:0008270">
    <property type="term" value="F:zinc ion binding"/>
    <property type="evidence" value="ECO:0007669"/>
    <property type="project" value="InterPro"/>
</dbReference>
<dbReference type="InterPro" id="IPR013149">
    <property type="entry name" value="ADH-like_C"/>
</dbReference>
<dbReference type="EMBL" id="CP027169">
    <property type="protein sequence ID" value="AVK06296.1"/>
    <property type="molecule type" value="Genomic_DNA"/>
</dbReference>
<protein>
    <submittedName>
        <fullName evidence="8">Aryl-alcohol dehydrogenase</fullName>
        <ecNumber evidence="8">1.1.1.90</ecNumber>
    </submittedName>
</protein>
<comment type="cofactor">
    <cofactor evidence="1 6">
        <name>Zn(2+)</name>
        <dbReference type="ChEBI" id="CHEBI:29105"/>
    </cofactor>
</comment>
<dbReference type="GeneID" id="77222427"/>
<evidence type="ECO:0000313" key="8">
    <source>
        <dbReference type="EMBL" id="AVK06296.1"/>
    </source>
</evidence>
<keyword evidence="4 8" id="KW-0560">Oxidoreductase</keyword>
<dbReference type="FunFam" id="3.40.50.720:FF:000003">
    <property type="entry name" value="S-(hydroxymethyl)glutathione dehydrogenase"/>
    <property type="match status" value="1"/>
</dbReference>
<evidence type="ECO:0000256" key="3">
    <source>
        <dbReference type="ARBA" id="ARBA00022833"/>
    </source>
</evidence>
<dbReference type="GO" id="GO:0051903">
    <property type="term" value="F:S-(hydroxymethyl)glutathione dehydrogenase [NAD(P)+] activity"/>
    <property type="evidence" value="ECO:0007669"/>
    <property type="project" value="TreeGrafter"/>
</dbReference>
<dbReference type="AlphaFoldDB" id="A0A2R3IWJ7"/>
<dbReference type="PROSITE" id="PS00059">
    <property type="entry name" value="ADH_ZINC"/>
    <property type="match status" value="1"/>
</dbReference>
<dbReference type="SUPFAM" id="SSF51735">
    <property type="entry name" value="NAD(P)-binding Rossmann-fold domains"/>
    <property type="match status" value="1"/>
</dbReference>
<proteinExistence type="inferred from homology"/>
<dbReference type="PANTHER" id="PTHR43880:SF12">
    <property type="entry name" value="ALCOHOL DEHYDROGENASE CLASS-3"/>
    <property type="match status" value="1"/>
</dbReference>
<keyword evidence="3 6" id="KW-0862">Zinc</keyword>
<evidence type="ECO:0000256" key="6">
    <source>
        <dbReference type="RuleBase" id="RU361277"/>
    </source>
</evidence>
<accession>A0A2R3IWJ7</accession>
<dbReference type="InterPro" id="IPR020843">
    <property type="entry name" value="ER"/>
</dbReference>
<dbReference type="SUPFAM" id="SSF50129">
    <property type="entry name" value="GroES-like"/>
    <property type="match status" value="1"/>
</dbReference>
<keyword evidence="9" id="KW-1185">Reference proteome</keyword>
<dbReference type="SMART" id="SM00829">
    <property type="entry name" value="PKS_ER"/>
    <property type="match status" value="1"/>
</dbReference>
<dbReference type="Pfam" id="PF08240">
    <property type="entry name" value="ADH_N"/>
    <property type="match status" value="1"/>
</dbReference>
<evidence type="ECO:0000259" key="7">
    <source>
        <dbReference type="SMART" id="SM00829"/>
    </source>
</evidence>
<dbReference type="Gene3D" id="3.40.50.720">
    <property type="entry name" value="NAD(P)-binding Rossmann-like Domain"/>
    <property type="match status" value="1"/>
</dbReference>
<evidence type="ECO:0000256" key="1">
    <source>
        <dbReference type="ARBA" id="ARBA00001947"/>
    </source>
</evidence>